<organism evidence="1 2">
    <name type="scientific">Datura stramonium</name>
    <name type="common">Jimsonweed</name>
    <name type="synonym">Common thornapple</name>
    <dbReference type="NCBI Taxonomy" id="4076"/>
    <lineage>
        <taxon>Eukaryota</taxon>
        <taxon>Viridiplantae</taxon>
        <taxon>Streptophyta</taxon>
        <taxon>Embryophyta</taxon>
        <taxon>Tracheophyta</taxon>
        <taxon>Spermatophyta</taxon>
        <taxon>Magnoliopsida</taxon>
        <taxon>eudicotyledons</taxon>
        <taxon>Gunneridae</taxon>
        <taxon>Pentapetalae</taxon>
        <taxon>asterids</taxon>
        <taxon>lamiids</taxon>
        <taxon>Solanales</taxon>
        <taxon>Solanaceae</taxon>
        <taxon>Solanoideae</taxon>
        <taxon>Datureae</taxon>
        <taxon>Datura</taxon>
    </lineage>
</organism>
<sequence length="56" mass="6512">MSNEIAKAGENLDTQLLKYDEPIPIQFDLRECNREIEARSTEWVQSNIIKLSKEFG</sequence>
<feature type="non-terminal residue" evidence="1">
    <location>
        <position position="56"/>
    </location>
</feature>
<keyword evidence="2" id="KW-1185">Reference proteome</keyword>
<accession>A0ABS8THV5</accession>
<dbReference type="Proteomes" id="UP000823775">
    <property type="component" value="Unassembled WGS sequence"/>
</dbReference>
<proteinExistence type="predicted"/>
<name>A0ABS8THV5_DATST</name>
<dbReference type="EMBL" id="JACEIK010001567">
    <property type="protein sequence ID" value="MCD7470434.1"/>
    <property type="molecule type" value="Genomic_DNA"/>
</dbReference>
<evidence type="ECO:0000313" key="2">
    <source>
        <dbReference type="Proteomes" id="UP000823775"/>
    </source>
</evidence>
<gene>
    <name evidence="1" type="ORF">HAX54_010312</name>
</gene>
<reference evidence="1 2" key="1">
    <citation type="journal article" date="2021" name="BMC Genomics">
        <title>Datura genome reveals duplications of psychoactive alkaloid biosynthetic genes and high mutation rate following tissue culture.</title>
        <authorList>
            <person name="Rajewski A."/>
            <person name="Carter-House D."/>
            <person name="Stajich J."/>
            <person name="Litt A."/>
        </authorList>
    </citation>
    <scope>NUCLEOTIDE SEQUENCE [LARGE SCALE GENOMIC DNA]</scope>
    <source>
        <strain evidence="1">AR-01</strain>
    </source>
</reference>
<comment type="caution">
    <text evidence="1">The sequence shown here is derived from an EMBL/GenBank/DDBJ whole genome shotgun (WGS) entry which is preliminary data.</text>
</comment>
<protein>
    <submittedName>
        <fullName evidence="1">Uncharacterized protein</fullName>
    </submittedName>
</protein>
<evidence type="ECO:0000313" key="1">
    <source>
        <dbReference type="EMBL" id="MCD7470434.1"/>
    </source>
</evidence>